<protein>
    <submittedName>
        <fullName evidence="2">Uncharacterized protein</fullName>
    </submittedName>
</protein>
<gene>
    <name evidence="2" type="ORF">OC842_004062</name>
</gene>
<evidence type="ECO:0000313" key="3">
    <source>
        <dbReference type="Proteomes" id="UP001176521"/>
    </source>
</evidence>
<dbReference type="Proteomes" id="UP001176521">
    <property type="component" value="Unassembled WGS sequence"/>
</dbReference>
<feature type="non-terminal residue" evidence="2">
    <location>
        <position position="74"/>
    </location>
</feature>
<reference evidence="2" key="1">
    <citation type="journal article" date="2023" name="PhytoFront">
        <title>Draft Genome Resources of Seven Strains of Tilletia horrida, Causal Agent of Kernel Smut of Rice.</title>
        <authorList>
            <person name="Khanal S."/>
            <person name="Antony Babu S."/>
            <person name="Zhou X.G."/>
        </authorList>
    </citation>
    <scope>NUCLEOTIDE SEQUENCE</scope>
    <source>
        <strain evidence="2">TX3</strain>
    </source>
</reference>
<organism evidence="2 3">
    <name type="scientific">Tilletia horrida</name>
    <dbReference type="NCBI Taxonomy" id="155126"/>
    <lineage>
        <taxon>Eukaryota</taxon>
        <taxon>Fungi</taxon>
        <taxon>Dikarya</taxon>
        <taxon>Basidiomycota</taxon>
        <taxon>Ustilaginomycotina</taxon>
        <taxon>Exobasidiomycetes</taxon>
        <taxon>Tilletiales</taxon>
        <taxon>Tilletiaceae</taxon>
        <taxon>Tilletia</taxon>
    </lineage>
</organism>
<feature type="compositionally biased region" description="Polar residues" evidence="1">
    <location>
        <begin position="1"/>
        <end position="23"/>
    </location>
</feature>
<comment type="caution">
    <text evidence="2">The sequence shown here is derived from an EMBL/GenBank/DDBJ whole genome shotgun (WGS) entry which is preliminary data.</text>
</comment>
<dbReference type="EMBL" id="JAPDMQ010000227">
    <property type="protein sequence ID" value="KAK0530011.1"/>
    <property type="molecule type" value="Genomic_DNA"/>
</dbReference>
<evidence type="ECO:0000313" key="2">
    <source>
        <dbReference type="EMBL" id="KAK0530011.1"/>
    </source>
</evidence>
<accession>A0AAN6GCG4</accession>
<name>A0AAN6GCG4_9BASI</name>
<evidence type="ECO:0000256" key="1">
    <source>
        <dbReference type="SAM" id="MobiDB-lite"/>
    </source>
</evidence>
<sequence length="74" mass="8080">MPNSPTATSCTTRSGATPGSGASDQRRLAWTEVVARKSLDEVLVAHKCPQARDSPEGWIWVRSKRNPKMGISEQ</sequence>
<keyword evidence="3" id="KW-1185">Reference proteome</keyword>
<feature type="region of interest" description="Disordered" evidence="1">
    <location>
        <begin position="1"/>
        <end position="26"/>
    </location>
</feature>
<proteinExistence type="predicted"/>
<dbReference type="AlphaFoldDB" id="A0AAN6GCG4"/>